<dbReference type="AlphaFoldDB" id="A0A0D9W1P3"/>
<evidence type="ECO:0000313" key="3">
    <source>
        <dbReference type="EnsemblPlants" id="LPERR03G35770.1"/>
    </source>
</evidence>
<dbReference type="PROSITE" id="PS50846">
    <property type="entry name" value="HMA_2"/>
    <property type="match status" value="2"/>
</dbReference>
<evidence type="ECO:0000256" key="1">
    <source>
        <dbReference type="SAM" id="MobiDB-lite"/>
    </source>
</evidence>
<dbReference type="eggNOG" id="KOG1603">
    <property type="taxonomic scope" value="Eukaryota"/>
</dbReference>
<feature type="compositionally biased region" description="Basic and acidic residues" evidence="1">
    <location>
        <begin position="223"/>
        <end position="275"/>
    </location>
</feature>
<dbReference type="Gramene" id="LPERR03G35770.1">
    <property type="protein sequence ID" value="LPERR03G35770.1"/>
    <property type="gene ID" value="LPERR03G35770"/>
</dbReference>
<reference evidence="3" key="3">
    <citation type="submission" date="2015-04" db="UniProtKB">
        <authorList>
            <consortium name="EnsemblPlants"/>
        </authorList>
    </citation>
    <scope>IDENTIFICATION</scope>
</reference>
<protein>
    <recommendedName>
        <fullName evidence="2">HMA domain-containing protein</fullName>
    </recommendedName>
</protein>
<dbReference type="STRING" id="77586.A0A0D9W1P3"/>
<dbReference type="Pfam" id="PF00403">
    <property type="entry name" value="HMA"/>
    <property type="match status" value="2"/>
</dbReference>
<evidence type="ECO:0000259" key="2">
    <source>
        <dbReference type="PROSITE" id="PS50846"/>
    </source>
</evidence>
<name>A0A0D9W1P3_9ORYZ</name>
<dbReference type="PANTHER" id="PTHR47066:SF1">
    <property type="entry name" value="HEAVY METAL-ASSOCIATED ISOPRENYLATED PLANT PROTEIN 9"/>
    <property type="match status" value="1"/>
</dbReference>
<feature type="domain" description="HMA" evidence="2">
    <location>
        <begin position="156"/>
        <end position="220"/>
    </location>
</feature>
<dbReference type="GO" id="GO:0046872">
    <property type="term" value="F:metal ion binding"/>
    <property type="evidence" value="ECO:0007669"/>
    <property type="project" value="InterPro"/>
</dbReference>
<evidence type="ECO:0000313" key="4">
    <source>
        <dbReference type="Proteomes" id="UP000032180"/>
    </source>
</evidence>
<feature type="region of interest" description="Disordered" evidence="1">
    <location>
        <begin position="27"/>
        <end position="61"/>
    </location>
</feature>
<feature type="domain" description="HMA" evidence="2">
    <location>
        <begin position="68"/>
        <end position="131"/>
    </location>
</feature>
<dbReference type="InterPro" id="IPR036163">
    <property type="entry name" value="HMA_dom_sf"/>
</dbReference>
<dbReference type="SUPFAM" id="SSF55008">
    <property type="entry name" value="HMA, heavy metal-associated domain"/>
    <property type="match status" value="2"/>
</dbReference>
<dbReference type="InterPro" id="IPR044258">
    <property type="entry name" value="HIPP09-like"/>
</dbReference>
<dbReference type="Proteomes" id="UP000032180">
    <property type="component" value="Chromosome 3"/>
</dbReference>
<dbReference type="PANTHER" id="PTHR47066">
    <property type="entry name" value="HEAVY METAL-ASSOCIATED ISOPRENYLATED PLANT PROTEIN 9"/>
    <property type="match status" value="1"/>
</dbReference>
<accession>A0A0D9W1P3</accession>
<keyword evidence="4" id="KW-1185">Reference proteome</keyword>
<dbReference type="InterPro" id="IPR006121">
    <property type="entry name" value="HMA_dom"/>
</dbReference>
<sequence>MGEQVNINENKEEEGSKCNCKCKHKQVEGKEEEEAAPAAAAEEAEKKEEEEEQAAAEASDAGSKLEEAQVVILGVELHCTGCAKRIRRCIERCKGVEGVEVDMAANQLTVSGIVDPQALCARLRQKTLRSATVISPPPPADQPVPSVVHSQLVSDVTTVELLVNMHCEACAQQLHKKILKMRGVQSADTNFSAGKLTVTGTVSGEKLSEYIHRRTGKLATVVEAEKIDEPPAPEADKKEENKEEEKAAAEDSSKQNEEKQQLEGGVGDEKGDNNKADQPVPDEEAAADAPKLCTSNSVVDGFPPEEMMKRILYWPPYAVATVVGAGAGNYYSTSPTYHGHTSNSCAPMNLHYTASWVPPPPPPVYYSTATASSYMVQRPPPAPQMFSDENPNACAIS</sequence>
<dbReference type="HOGENOM" id="CLU_039886_3_0_1"/>
<dbReference type="CDD" id="cd00371">
    <property type="entry name" value="HMA"/>
    <property type="match status" value="2"/>
</dbReference>
<proteinExistence type="predicted"/>
<dbReference type="EnsemblPlants" id="LPERR03G35770.1">
    <property type="protein sequence ID" value="LPERR03G35770.1"/>
    <property type="gene ID" value="LPERR03G35770"/>
</dbReference>
<feature type="region of interest" description="Disordered" evidence="1">
    <location>
        <begin position="221"/>
        <end position="297"/>
    </location>
</feature>
<reference evidence="4" key="2">
    <citation type="submission" date="2013-12" db="EMBL/GenBank/DDBJ databases">
        <authorList>
            <person name="Yu Y."/>
            <person name="Lee S."/>
            <person name="de Baynast K."/>
            <person name="Wissotski M."/>
            <person name="Liu L."/>
            <person name="Talag J."/>
            <person name="Goicoechea J."/>
            <person name="Angelova A."/>
            <person name="Jetty R."/>
            <person name="Kudrna D."/>
            <person name="Golser W."/>
            <person name="Rivera L."/>
            <person name="Zhang J."/>
            <person name="Wing R."/>
        </authorList>
    </citation>
    <scope>NUCLEOTIDE SEQUENCE</scope>
</reference>
<reference evidence="3 4" key="1">
    <citation type="submission" date="2012-08" db="EMBL/GenBank/DDBJ databases">
        <title>Oryza genome evolution.</title>
        <authorList>
            <person name="Wing R.A."/>
        </authorList>
    </citation>
    <scope>NUCLEOTIDE SEQUENCE</scope>
</reference>
<dbReference type="Gene3D" id="3.30.70.100">
    <property type="match status" value="2"/>
</dbReference>
<organism evidence="3 4">
    <name type="scientific">Leersia perrieri</name>
    <dbReference type="NCBI Taxonomy" id="77586"/>
    <lineage>
        <taxon>Eukaryota</taxon>
        <taxon>Viridiplantae</taxon>
        <taxon>Streptophyta</taxon>
        <taxon>Embryophyta</taxon>
        <taxon>Tracheophyta</taxon>
        <taxon>Spermatophyta</taxon>
        <taxon>Magnoliopsida</taxon>
        <taxon>Liliopsida</taxon>
        <taxon>Poales</taxon>
        <taxon>Poaceae</taxon>
        <taxon>BOP clade</taxon>
        <taxon>Oryzoideae</taxon>
        <taxon>Oryzeae</taxon>
        <taxon>Oryzinae</taxon>
        <taxon>Leersia</taxon>
    </lineage>
</organism>